<gene>
    <name evidence="1" type="primary">Nfu_g_1_019341</name>
</gene>
<sequence>RSWVQRGRDQLLHLRIGTPYALAPLDGNAQLRGARVEVRILGPHRGDKIEETKRCWASVTKQPWNQ</sequence>
<name>A0A1A7YMB7_9TELE</name>
<proteinExistence type="predicted"/>
<reference evidence="1" key="1">
    <citation type="submission" date="2016-05" db="EMBL/GenBank/DDBJ databases">
        <authorList>
            <person name="Lavstsen T."/>
            <person name="Jespersen J.S."/>
        </authorList>
    </citation>
    <scope>NUCLEOTIDE SEQUENCE</scope>
    <source>
        <tissue evidence="1">Brain</tissue>
    </source>
</reference>
<reference evidence="1" key="2">
    <citation type="submission" date="2016-06" db="EMBL/GenBank/DDBJ databases">
        <title>The genome of a short-lived fish provides insights into sex chromosome evolution and the genetic control of aging.</title>
        <authorList>
            <person name="Reichwald K."/>
            <person name="Felder M."/>
            <person name="Petzold A."/>
            <person name="Koch P."/>
            <person name="Groth M."/>
            <person name="Platzer M."/>
        </authorList>
    </citation>
    <scope>NUCLEOTIDE SEQUENCE</scope>
    <source>
        <tissue evidence="1">Brain</tissue>
    </source>
</reference>
<accession>A0A1A7YMB7</accession>
<dbReference type="EMBL" id="HADX01009545">
    <property type="protein sequence ID" value="SBP31777.1"/>
    <property type="molecule type" value="Transcribed_RNA"/>
</dbReference>
<dbReference type="AlphaFoldDB" id="A0A1A7YMB7"/>
<evidence type="ECO:0000313" key="1">
    <source>
        <dbReference type="EMBL" id="SBP31777.1"/>
    </source>
</evidence>
<feature type="non-terminal residue" evidence="1">
    <location>
        <position position="66"/>
    </location>
</feature>
<protein>
    <submittedName>
        <fullName evidence="1">Uncharacterized protein</fullName>
    </submittedName>
</protein>
<organism evidence="1">
    <name type="scientific">Iconisemion striatum</name>
    <dbReference type="NCBI Taxonomy" id="60296"/>
    <lineage>
        <taxon>Eukaryota</taxon>
        <taxon>Metazoa</taxon>
        <taxon>Chordata</taxon>
        <taxon>Craniata</taxon>
        <taxon>Vertebrata</taxon>
        <taxon>Euteleostomi</taxon>
        <taxon>Actinopterygii</taxon>
        <taxon>Neopterygii</taxon>
        <taxon>Teleostei</taxon>
        <taxon>Neoteleostei</taxon>
        <taxon>Acanthomorphata</taxon>
        <taxon>Ovalentaria</taxon>
        <taxon>Atherinomorphae</taxon>
        <taxon>Cyprinodontiformes</taxon>
        <taxon>Nothobranchiidae</taxon>
        <taxon>Iconisemion</taxon>
    </lineage>
</organism>
<feature type="non-terminal residue" evidence="1">
    <location>
        <position position="1"/>
    </location>
</feature>